<evidence type="ECO:0000259" key="2">
    <source>
        <dbReference type="Pfam" id="PF01425"/>
    </source>
</evidence>
<protein>
    <submittedName>
        <fullName evidence="3">Glutamyl-tRNA(Gln) amidotransferase subunit A</fullName>
    </submittedName>
</protein>
<keyword evidence="3" id="KW-0808">Transferase</keyword>
<feature type="domain" description="Amidase" evidence="2">
    <location>
        <begin position="160"/>
        <end position="528"/>
    </location>
</feature>
<evidence type="ECO:0000256" key="1">
    <source>
        <dbReference type="SAM" id="MobiDB-lite"/>
    </source>
</evidence>
<feature type="compositionally biased region" description="Basic and acidic residues" evidence="1">
    <location>
        <begin position="549"/>
        <end position="605"/>
    </location>
</feature>
<keyword evidence="4" id="KW-1185">Reference proteome</keyword>
<dbReference type="AlphaFoldDB" id="A0A1Y1JEM4"/>
<gene>
    <name evidence="3" type="ORF">PGO_051950</name>
</gene>
<dbReference type="PANTHER" id="PTHR11895">
    <property type="entry name" value="TRANSAMIDASE"/>
    <property type="match status" value="1"/>
</dbReference>
<dbReference type="OMA" id="EFAMGSC"/>
<accession>A0A1Y1JEM4</accession>
<dbReference type="Pfam" id="PF01425">
    <property type="entry name" value="Amidase"/>
    <property type="match status" value="1"/>
</dbReference>
<dbReference type="InterPro" id="IPR036928">
    <property type="entry name" value="AS_sf"/>
</dbReference>
<dbReference type="GO" id="GO:0050567">
    <property type="term" value="F:glutaminyl-tRNA synthase (glutamine-hydrolyzing) activity"/>
    <property type="evidence" value="ECO:0007669"/>
    <property type="project" value="TreeGrafter"/>
</dbReference>
<evidence type="ECO:0000313" key="3">
    <source>
        <dbReference type="EMBL" id="GAW79785.1"/>
    </source>
</evidence>
<dbReference type="InterPro" id="IPR000120">
    <property type="entry name" value="Amidase"/>
</dbReference>
<feature type="region of interest" description="Disordered" evidence="1">
    <location>
        <begin position="548"/>
        <end position="605"/>
    </location>
</feature>
<dbReference type="PANTHER" id="PTHR11895:SF7">
    <property type="entry name" value="GLUTAMYL-TRNA(GLN) AMIDOTRANSFERASE SUBUNIT A, MITOCHONDRIAL"/>
    <property type="match status" value="1"/>
</dbReference>
<dbReference type="Gene3D" id="3.90.1300.10">
    <property type="entry name" value="Amidase signature (AS) domain"/>
    <property type="match status" value="1"/>
</dbReference>
<organism evidence="3 4">
    <name type="scientific">Plasmodium gonderi</name>
    <dbReference type="NCBI Taxonomy" id="77519"/>
    <lineage>
        <taxon>Eukaryota</taxon>
        <taxon>Sar</taxon>
        <taxon>Alveolata</taxon>
        <taxon>Apicomplexa</taxon>
        <taxon>Aconoidasida</taxon>
        <taxon>Haemosporida</taxon>
        <taxon>Plasmodiidae</taxon>
        <taxon>Plasmodium</taxon>
        <taxon>Plasmodium (Plasmodium)</taxon>
    </lineage>
</organism>
<dbReference type="OrthoDB" id="421993at2759"/>
<sequence length="699" mass="80204">MGNYKIVLWSSSRVRLKLFYIFLLFVIDKVIFKNFPKIYAIKLKDDKRGIFKKKLSNGRKYTHKCKKLIRAKSSFYILGKCEYSNMNGKGKKKKKCTHIIRSLKNSSTELNTSEIYKIREEILSKKDIKDVLERNIINKVSNENINKYNSFSYIYSIDEIYEQVRKLYKIYDQCKNLDKLPKLFGLPIILKDNIVTRNIHTSASSDILENYKPSYDSTVVKKLNQHGAIILGKTHLDQFAMGSCTGGKVKNPFNENALSCGGSSSGSASCVGSRIINCSVNTDTGGSIRTPAALCACIGLKPTYGRISRYGIIPYNEETDVVGLIVNNVYDCSILLDALCGWDKNDLTSLKKKKKKFHFKLRKYALSEKFISGQYPLRNFKFGYLSKELLKYYFVDDNVCKNYEQVMQHIEQMGGILINTNIFKLIDYTYLYYMYSMTIANSNLSRINGINYNIPNSNGTINFVRQLRSNLINENVHSRIIGGSIISSCFQKGNIRNLFLSAKRRLKHSIQKIFHEVTYVLLPSLPKSNNLITHGVTACEYNTRIHSRSKMEMKKDSSSIHKKNMNEKNRDEKNVNEKNRDEKNVNAKNRDEKSANAKNRDEKNILHAQNHVQGIPYQYNNYMKEIFSVVASITGYPSIVIPTGEFTEHYNEPKSFQVLSKNLNEAGLLKVALAYKSKFHVDEKILQNLGRSKNETKRG</sequence>
<reference evidence="4" key="1">
    <citation type="submission" date="2017-04" db="EMBL/GenBank/DDBJ databases">
        <title>Plasmodium gonderi genome.</title>
        <authorList>
            <person name="Arisue N."/>
            <person name="Honma H."/>
            <person name="Kawai S."/>
            <person name="Tougan T."/>
            <person name="Tanabe K."/>
            <person name="Horii T."/>
        </authorList>
    </citation>
    <scope>NUCLEOTIDE SEQUENCE [LARGE SCALE GENOMIC DNA]</scope>
    <source>
        <strain evidence="4">ATCC 30045</strain>
    </source>
</reference>
<dbReference type="InterPro" id="IPR023631">
    <property type="entry name" value="Amidase_dom"/>
</dbReference>
<dbReference type="Proteomes" id="UP000195521">
    <property type="component" value="Unassembled WGS sequence"/>
</dbReference>
<comment type="caution">
    <text evidence="3">The sequence shown here is derived from an EMBL/GenBank/DDBJ whole genome shotgun (WGS) entry which is preliminary data.</text>
</comment>
<dbReference type="EMBL" id="BDQF01000006">
    <property type="protein sequence ID" value="GAW79785.1"/>
    <property type="molecule type" value="Genomic_DNA"/>
</dbReference>
<dbReference type="GO" id="GO:0016740">
    <property type="term" value="F:transferase activity"/>
    <property type="evidence" value="ECO:0007669"/>
    <property type="project" value="UniProtKB-KW"/>
</dbReference>
<name>A0A1Y1JEM4_PLAGO</name>
<dbReference type="SUPFAM" id="SSF75304">
    <property type="entry name" value="Amidase signature (AS) enzymes"/>
    <property type="match status" value="1"/>
</dbReference>
<proteinExistence type="predicted"/>
<dbReference type="RefSeq" id="XP_028542374.1">
    <property type="nucleotide sequence ID" value="XM_028686573.1"/>
</dbReference>
<evidence type="ECO:0000313" key="4">
    <source>
        <dbReference type="Proteomes" id="UP000195521"/>
    </source>
</evidence>
<dbReference type="GeneID" id="39746497"/>